<evidence type="ECO:0000313" key="2">
    <source>
        <dbReference type="Proteomes" id="UP001283361"/>
    </source>
</evidence>
<sequence length="222" mass="24660">MVTIEQYLRSSGFKKVWNELTSAETLEMEVLAGIDRGLTRALKHGVLAYMVVFTGMRYPITIVSRMTGPGRPGGKPRCNMKLSLLAVDLILFAHHKGNSRTEARPGCPTSARTKILQGGDSGEGLYSTGLYWDHARHVPDLTSQASGWQPQILAVPATEQVPSTLRRERGETFAQIYDATKSRIGLAVWFPPQEENFFSPYSSRTYINPCKTPNKNKTCITP</sequence>
<gene>
    <name evidence="1" type="ORF">RRG08_049345</name>
</gene>
<proteinExistence type="predicted"/>
<evidence type="ECO:0000313" key="1">
    <source>
        <dbReference type="EMBL" id="KAK3691041.1"/>
    </source>
</evidence>
<keyword evidence="2" id="KW-1185">Reference proteome</keyword>
<organism evidence="1 2">
    <name type="scientific">Elysia crispata</name>
    <name type="common">lettuce slug</name>
    <dbReference type="NCBI Taxonomy" id="231223"/>
    <lineage>
        <taxon>Eukaryota</taxon>
        <taxon>Metazoa</taxon>
        <taxon>Spiralia</taxon>
        <taxon>Lophotrochozoa</taxon>
        <taxon>Mollusca</taxon>
        <taxon>Gastropoda</taxon>
        <taxon>Heterobranchia</taxon>
        <taxon>Euthyneura</taxon>
        <taxon>Panpulmonata</taxon>
        <taxon>Sacoglossa</taxon>
        <taxon>Placobranchoidea</taxon>
        <taxon>Plakobranchidae</taxon>
        <taxon>Elysia</taxon>
    </lineage>
</organism>
<reference evidence="1" key="1">
    <citation type="journal article" date="2023" name="G3 (Bethesda)">
        <title>A reference genome for the long-term kleptoplast-retaining sea slug Elysia crispata morphotype clarki.</title>
        <authorList>
            <person name="Eastman K.E."/>
            <person name="Pendleton A.L."/>
            <person name="Shaikh M.A."/>
            <person name="Suttiyut T."/>
            <person name="Ogas R."/>
            <person name="Tomko P."/>
            <person name="Gavelis G."/>
            <person name="Widhalm J.R."/>
            <person name="Wisecaver J.H."/>
        </authorList>
    </citation>
    <scope>NUCLEOTIDE SEQUENCE</scope>
    <source>
        <strain evidence="1">ECLA1</strain>
    </source>
</reference>
<dbReference type="EMBL" id="JAWDGP010008105">
    <property type="protein sequence ID" value="KAK3691041.1"/>
    <property type="molecule type" value="Genomic_DNA"/>
</dbReference>
<comment type="caution">
    <text evidence="1">The sequence shown here is derived from an EMBL/GenBank/DDBJ whole genome shotgun (WGS) entry which is preliminary data.</text>
</comment>
<protein>
    <submittedName>
        <fullName evidence="1">Uncharacterized protein</fullName>
    </submittedName>
</protein>
<dbReference type="Proteomes" id="UP001283361">
    <property type="component" value="Unassembled WGS sequence"/>
</dbReference>
<accession>A0AAE1CEK5</accession>
<name>A0AAE1CEK5_9GAST</name>
<dbReference type="AlphaFoldDB" id="A0AAE1CEK5"/>